<evidence type="ECO:0000259" key="1">
    <source>
        <dbReference type="PROSITE" id="PS50940"/>
    </source>
</evidence>
<dbReference type="InterPro" id="IPR036508">
    <property type="entry name" value="Chitin-bd_dom_sf"/>
</dbReference>
<reference evidence="2" key="1">
    <citation type="submission" date="2013-07" db="EMBL/GenBank/DDBJ databases">
        <authorList>
            <person name="Geib S."/>
        </authorList>
    </citation>
    <scope>NUCLEOTIDE SEQUENCE</scope>
</reference>
<sequence length="158" mass="18324">MKVFEYFLITLASFKGCECFRNDTMRGFYNALDGLSEQRCKDKPYGYKIADETDCFGYFICHGEEVIQQYCPHGHRFYAASRSCQIGKCPPCMGTCDIDCSSEPDGTRFLDCNHCRFFWQCVSGSAVRLFCERGKWYDHENYVCNFPEHVHNCPANQD</sequence>
<dbReference type="Pfam" id="PF01607">
    <property type="entry name" value="CBM_14"/>
    <property type="match status" value="2"/>
</dbReference>
<dbReference type="EMBL" id="GAMC01002583">
    <property type="protein sequence ID" value="JAC03973.1"/>
    <property type="molecule type" value="mRNA"/>
</dbReference>
<dbReference type="PROSITE" id="PS50940">
    <property type="entry name" value="CHIT_BIND_II"/>
    <property type="match status" value="2"/>
</dbReference>
<dbReference type="GO" id="GO:0005576">
    <property type="term" value="C:extracellular region"/>
    <property type="evidence" value="ECO:0007669"/>
    <property type="project" value="InterPro"/>
</dbReference>
<dbReference type="OrthoDB" id="6020543at2759"/>
<dbReference type="KEGG" id="ccat:101449492"/>
<dbReference type="InterPro" id="IPR002557">
    <property type="entry name" value="Chitin-bd_dom"/>
</dbReference>
<feature type="domain" description="Chitin-binding type-2" evidence="1">
    <location>
        <begin position="97"/>
        <end position="155"/>
    </location>
</feature>
<evidence type="ECO:0000313" key="2">
    <source>
        <dbReference type="EMBL" id="JAC03973.1"/>
    </source>
</evidence>
<dbReference type="SMART" id="SM00494">
    <property type="entry name" value="ChtBD2"/>
    <property type="match status" value="2"/>
</dbReference>
<dbReference type="RefSeq" id="XP_004518764.2">
    <property type="nucleotide sequence ID" value="XM_004518707.3"/>
</dbReference>
<dbReference type="AlphaFoldDB" id="W8BXI2"/>
<name>W8BXI2_CERCA</name>
<protein>
    <recommendedName>
        <fullName evidence="1">Chitin-binding type-2 domain-containing protein</fullName>
    </recommendedName>
</protein>
<dbReference type="SUPFAM" id="SSF57625">
    <property type="entry name" value="Invertebrate chitin-binding proteins"/>
    <property type="match status" value="2"/>
</dbReference>
<dbReference type="GeneID" id="101449492"/>
<reference evidence="2" key="2">
    <citation type="journal article" date="2014" name="BMC Genomics">
        <title>A genomic perspective to assessing quality of mass-reared SIT flies used in Mediterranean fruit fly (Ceratitis capitata) eradication in California.</title>
        <authorList>
            <person name="Calla B."/>
            <person name="Hall B."/>
            <person name="Hou S."/>
            <person name="Geib S.M."/>
        </authorList>
    </citation>
    <scope>NUCLEOTIDE SEQUENCE</scope>
</reference>
<organism evidence="2">
    <name type="scientific">Ceratitis capitata</name>
    <name type="common">Mediterranean fruit fly</name>
    <name type="synonym">Tephritis capitata</name>
    <dbReference type="NCBI Taxonomy" id="7213"/>
    <lineage>
        <taxon>Eukaryota</taxon>
        <taxon>Metazoa</taxon>
        <taxon>Ecdysozoa</taxon>
        <taxon>Arthropoda</taxon>
        <taxon>Hexapoda</taxon>
        <taxon>Insecta</taxon>
        <taxon>Pterygota</taxon>
        <taxon>Neoptera</taxon>
        <taxon>Endopterygota</taxon>
        <taxon>Diptera</taxon>
        <taxon>Brachycera</taxon>
        <taxon>Muscomorpha</taxon>
        <taxon>Tephritoidea</taxon>
        <taxon>Tephritidae</taxon>
        <taxon>Ceratitis</taxon>
        <taxon>Ceratitis</taxon>
    </lineage>
</organism>
<feature type="domain" description="Chitin-binding type-2" evidence="1">
    <location>
        <begin position="37"/>
        <end position="84"/>
    </location>
</feature>
<proteinExistence type="evidence at transcript level"/>
<accession>W8BXI2</accession>
<dbReference type="GO" id="GO:0008061">
    <property type="term" value="F:chitin binding"/>
    <property type="evidence" value="ECO:0007669"/>
    <property type="project" value="InterPro"/>
</dbReference>
<dbReference type="Gene3D" id="2.170.140.10">
    <property type="entry name" value="Chitin binding domain"/>
    <property type="match status" value="1"/>
</dbReference>